<gene>
    <name evidence="2" type="ordered locus">RB2501_13739</name>
</gene>
<keyword evidence="1" id="KW-0812">Transmembrane</keyword>
<dbReference type="HOGENOM" id="CLU_219800_0_0_10"/>
<keyword evidence="3" id="KW-1185">Reference proteome</keyword>
<evidence type="ECO:0000256" key="1">
    <source>
        <dbReference type="SAM" id="Phobius"/>
    </source>
</evidence>
<dbReference type="EMBL" id="CP001712">
    <property type="protein sequence ID" value="EAR15394.1"/>
    <property type="molecule type" value="Genomic_DNA"/>
</dbReference>
<evidence type="ECO:0000313" key="3">
    <source>
        <dbReference type="Proteomes" id="UP000009049"/>
    </source>
</evidence>
<sequence>MQLKDEMKEKMVWKRAYTLVILLNILYILVFYYIMITNA</sequence>
<keyword evidence="1" id="KW-0472">Membrane</keyword>
<protein>
    <submittedName>
        <fullName evidence="2">Uncharacterized protein</fullName>
    </submittedName>
</protein>
<proteinExistence type="predicted"/>
<reference evidence="2 3" key="1">
    <citation type="journal article" date="2009" name="J. Bacteriol.">
        <title>Complete genome sequence of Robiginitalea biformata HTCC2501.</title>
        <authorList>
            <person name="Oh H.M."/>
            <person name="Giovannoni S.J."/>
            <person name="Lee K."/>
            <person name="Ferriera S."/>
            <person name="Johnson J."/>
            <person name="Cho J.C."/>
        </authorList>
    </citation>
    <scope>NUCLEOTIDE SEQUENCE [LARGE SCALE GENOMIC DNA]</scope>
    <source>
        <strain evidence="3">ATCC BAA-864 / HTCC2501 / KCTC 12146</strain>
    </source>
</reference>
<dbReference type="AlphaFoldDB" id="A4CKJ5"/>
<dbReference type="Proteomes" id="UP000009049">
    <property type="component" value="Chromosome"/>
</dbReference>
<name>A4CKJ5_ROBBH</name>
<dbReference type="KEGG" id="rbi:RB2501_13739"/>
<organism evidence="2 3">
    <name type="scientific">Robiginitalea biformata (strain ATCC BAA-864 / DSM 15991 / KCTC 12146 / HTCC2501)</name>
    <dbReference type="NCBI Taxonomy" id="313596"/>
    <lineage>
        <taxon>Bacteria</taxon>
        <taxon>Pseudomonadati</taxon>
        <taxon>Bacteroidota</taxon>
        <taxon>Flavobacteriia</taxon>
        <taxon>Flavobacteriales</taxon>
        <taxon>Flavobacteriaceae</taxon>
        <taxon>Robiginitalea</taxon>
    </lineage>
</organism>
<keyword evidence="1" id="KW-1133">Transmembrane helix</keyword>
<evidence type="ECO:0000313" key="2">
    <source>
        <dbReference type="EMBL" id="EAR15394.1"/>
    </source>
</evidence>
<accession>A4CKJ5</accession>
<feature type="transmembrane region" description="Helical" evidence="1">
    <location>
        <begin position="16"/>
        <end position="36"/>
    </location>
</feature>